<protein>
    <submittedName>
        <fullName evidence="1">Uncharacterized protein</fullName>
    </submittedName>
</protein>
<accession>A0AAD9NDS2</accession>
<evidence type="ECO:0000313" key="1">
    <source>
        <dbReference type="EMBL" id="KAK2163494.1"/>
    </source>
</evidence>
<keyword evidence="2" id="KW-1185">Reference proteome</keyword>
<sequence length="108" mass="11863">MSSSSAFPYMSEASISPAFVTSNVASLSGMGRSHWLRRLHLLYLFSDELKHVLMFEARGAMSACIAMCFCTTMFACASMRTCFSVGIVVIDVFPYVPCNTPETAIKLN</sequence>
<dbReference type="EMBL" id="JAODUO010001460">
    <property type="protein sequence ID" value="KAK2163494.1"/>
    <property type="molecule type" value="Genomic_DNA"/>
</dbReference>
<dbReference type="AlphaFoldDB" id="A0AAD9NDS2"/>
<name>A0AAD9NDS2_RIDPI</name>
<reference evidence="1" key="1">
    <citation type="journal article" date="2023" name="Mol. Biol. Evol.">
        <title>Third-Generation Sequencing Reveals the Adaptive Role of the Epigenome in Three Deep-Sea Polychaetes.</title>
        <authorList>
            <person name="Perez M."/>
            <person name="Aroh O."/>
            <person name="Sun Y."/>
            <person name="Lan Y."/>
            <person name="Juniper S.K."/>
            <person name="Young C.R."/>
            <person name="Angers B."/>
            <person name="Qian P.Y."/>
        </authorList>
    </citation>
    <scope>NUCLEOTIDE SEQUENCE</scope>
    <source>
        <strain evidence="1">R07B-5</strain>
    </source>
</reference>
<gene>
    <name evidence="1" type="ORF">NP493_1460g00033</name>
</gene>
<dbReference type="Proteomes" id="UP001209878">
    <property type="component" value="Unassembled WGS sequence"/>
</dbReference>
<organism evidence="1 2">
    <name type="scientific">Ridgeia piscesae</name>
    <name type="common">Tubeworm</name>
    <dbReference type="NCBI Taxonomy" id="27915"/>
    <lineage>
        <taxon>Eukaryota</taxon>
        <taxon>Metazoa</taxon>
        <taxon>Spiralia</taxon>
        <taxon>Lophotrochozoa</taxon>
        <taxon>Annelida</taxon>
        <taxon>Polychaeta</taxon>
        <taxon>Sedentaria</taxon>
        <taxon>Canalipalpata</taxon>
        <taxon>Sabellida</taxon>
        <taxon>Siboglinidae</taxon>
        <taxon>Ridgeia</taxon>
    </lineage>
</organism>
<proteinExistence type="predicted"/>
<comment type="caution">
    <text evidence="1">The sequence shown here is derived from an EMBL/GenBank/DDBJ whole genome shotgun (WGS) entry which is preliminary data.</text>
</comment>
<evidence type="ECO:0000313" key="2">
    <source>
        <dbReference type="Proteomes" id="UP001209878"/>
    </source>
</evidence>